<dbReference type="Proteomes" id="UP001054252">
    <property type="component" value="Unassembled WGS sequence"/>
</dbReference>
<accession>A0AAV5M5G2</accession>
<proteinExistence type="predicted"/>
<organism evidence="1 2">
    <name type="scientific">Rubroshorea leprosula</name>
    <dbReference type="NCBI Taxonomy" id="152421"/>
    <lineage>
        <taxon>Eukaryota</taxon>
        <taxon>Viridiplantae</taxon>
        <taxon>Streptophyta</taxon>
        <taxon>Embryophyta</taxon>
        <taxon>Tracheophyta</taxon>
        <taxon>Spermatophyta</taxon>
        <taxon>Magnoliopsida</taxon>
        <taxon>eudicotyledons</taxon>
        <taxon>Gunneridae</taxon>
        <taxon>Pentapetalae</taxon>
        <taxon>rosids</taxon>
        <taxon>malvids</taxon>
        <taxon>Malvales</taxon>
        <taxon>Dipterocarpaceae</taxon>
        <taxon>Rubroshorea</taxon>
    </lineage>
</organism>
<evidence type="ECO:0000313" key="1">
    <source>
        <dbReference type="EMBL" id="GKV44728.1"/>
    </source>
</evidence>
<keyword evidence="2" id="KW-1185">Reference proteome</keyword>
<comment type="caution">
    <text evidence="1">The sequence shown here is derived from an EMBL/GenBank/DDBJ whole genome shotgun (WGS) entry which is preliminary data.</text>
</comment>
<evidence type="ECO:0000313" key="2">
    <source>
        <dbReference type="Proteomes" id="UP001054252"/>
    </source>
</evidence>
<sequence length="58" mass="6820">MTVSPTHLWSWEWKPNGHENCFDETYPIQEASYWGVGSLEEIQAKKFHFLFVFPACKA</sequence>
<name>A0AAV5M5G2_9ROSI</name>
<dbReference type="AlphaFoldDB" id="A0AAV5M5G2"/>
<reference evidence="1 2" key="1">
    <citation type="journal article" date="2021" name="Commun. Biol.">
        <title>The genome of Shorea leprosula (Dipterocarpaceae) highlights the ecological relevance of drought in aseasonal tropical rainforests.</title>
        <authorList>
            <person name="Ng K.K.S."/>
            <person name="Kobayashi M.J."/>
            <person name="Fawcett J.A."/>
            <person name="Hatakeyama M."/>
            <person name="Paape T."/>
            <person name="Ng C.H."/>
            <person name="Ang C.C."/>
            <person name="Tnah L.H."/>
            <person name="Lee C.T."/>
            <person name="Nishiyama T."/>
            <person name="Sese J."/>
            <person name="O'Brien M.J."/>
            <person name="Copetti D."/>
            <person name="Mohd Noor M.I."/>
            <person name="Ong R.C."/>
            <person name="Putra M."/>
            <person name="Sireger I.Z."/>
            <person name="Indrioko S."/>
            <person name="Kosugi Y."/>
            <person name="Izuno A."/>
            <person name="Isagi Y."/>
            <person name="Lee S.L."/>
            <person name="Shimizu K.K."/>
        </authorList>
    </citation>
    <scope>NUCLEOTIDE SEQUENCE [LARGE SCALE GENOMIC DNA]</scope>
    <source>
        <tissue evidence="1">Leaf</tissue>
    </source>
</reference>
<protein>
    <submittedName>
        <fullName evidence="1">Uncharacterized protein</fullName>
    </submittedName>
</protein>
<gene>
    <name evidence="1" type="ORF">SLEP1_g51887</name>
</gene>
<dbReference type="EMBL" id="BPVZ01000185">
    <property type="protein sequence ID" value="GKV44728.1"/>
    <property type="molecule type" value="Genomic_DNA"/>
</dbReference>